<accession>A0A4Q7NAR4</accession>
<dbReference type="RefSeq" id="WP_165400362.1">
    <property type="nucleotide sequence ID" value="NZ_SGXD01000005.1"/>
</dbReference>
<reference evidence="2 3" key="1">
    <citation type="submission" date="2019-02" db="EMBL/GenBank/DDBJ databases">
        <title>Genomic Encyclopedia of Type Strains, Phase IV (KMG-IV): sequencing the most valuable type-strain genomes for metagenomic binning, comparative biology and taxonomic classification.</title>
        <authorList>
            <person name="Goeker M."/>
        </authorList>
    </citation>
    <scope>NUCLEOTIDE SEQUENCE [LARGE SCALE GENOMIC DNA]</scope>
    <source>
        <strain evidence="2 3">DSM 45622</strain>
    </source>
</reference>
<proteinExistence type="predicted"/>
<evidence type="ECO:0000313" key="3">
    <source>
        <dbReference type="Proteomes" id="UP000293638"/>
    </source>
</evidence>
<evidence type="ECO:0000256" key="1">
    <source>
        <dbReference type="SAM" id="SignalP"/>
    </source>
</evidence>
<comment type="caution">
    <text evidence="2">The sequence shown here is derived from an EMBL/GenBank/DDBJ whole genome shotgun (WGS) entry which is preliminary data.</text>
</comment>
<evidence type="ECO:0008006" key="4">
    <source>
        <dbReference type="Google" id="ProtNLM"/>
    </source>
</evidence>
<dbReference type="Proteomes" id="UP000293638">
    <property type="component" value="Unassembled WGS sequence"/>
</dbReference>
<organism evidence="2 3">
    <name type="scientific">Motilibacter rhizosphaerae</name>
    <dbReference type="NCBI Taxonomy" id="598652"/>
    <lineage>
        <taxon>Bacteria</taxon>
        <taxon>Bacillati</taxon>
        <taxon>Actinomycetota</taxon>
        <taxon>Actinomycetes</taxon>
        <taxon>Motilibacterales</taxon>
        <taxon>Motilibacteraceae</taxon>
        <taxon>Motilibacter</taxon>
    </lineage>
</organism>
<dbReference type="EMBL" id="SGXD01000005">
    <property type="protein sequence ID" value="RZS79986.1"/>
    <property type="molecule type" value="Genomic_DNA"/>
</dbReference>
<evidence type="ECO:0000313" key="2">
    <source>
        <dbReference type="EMBL" id="RZS79986.1"/>
    </source>
</evidence>
<feature type="chain" id="PRO_5039605323" description="Carboxypeptidase family protein" evidence="1">
    <location>
        <begin position="27"/>
        <end position="254"/>
    </location>
</feature>
<sequence>MKRTLAALVACPALSTGLVGARAASAASAHALTVRVTTTSRPSLPSRLPAGTYVLDVTGGSRLQVAVPAEGYTLQQYARDDRVGAPTRVTLLGGAPSGGSVAVALTAGRYWFYDPFSSRGHVARMRQVVVTGVGRGALPRASRVLVGLRQPEPDVLPHAVVARAWWTVEDVDTLGPARSVEVYRVPAGTSDRELEEELRAWTLPPRVLALPALAGGARVEVRLGLPPGEYLAVSRYPYAPGPDLQALTRVTVRA</sequence>
<name>A0A4Q7NAR4_9ACTN</name>
<keyword evidence="1" id="KW-0732">Signal</keyword>
<protein>
    <recommendedName>
        <fullName evidence="4">Carboxypeptidase family protein</fullName>
    </recommendedName>
</protein>
<dbReference type="AlphaFoldDB" id="A0A4Q7NAR4"/>
<gene>
    <name evidence="2" type="ORF">EV189_3465</name>
</gene>
<feature type="signal peptide" evidence="1">
    <location>
        <begin position="1"/>
        <end position="26"/>
    </location>
</feature>
<keyword evidence="3" id="KW-1185">Reference proteome</keyword>